<proteinExistence type="predicted"/>
<protein>
    <submittedName>
        <fullName evidence="1">Uncharacterized protein</fullName>
    </submittedName>
</protein>
<dbReference type="EMBL" id="AE017226">
    <property type="protein sequence ID" value="AAS12545.1"/>
    <property type="molecule type" value="Genomic_DNA"/>
</dbReference>
<organism evidence="1 2">
    <name type="scientific">Treponema denticola (strain ATCC 35405 / DSM 14222 / CIP 103919 / JCM 8153 / KCTC 15104)</name>
    <dbReference type="NCBI Taxonomy" id="243275"/>
    <lineage>
        <taxon>Bacteria</taxon>
        <taxon>Pseudomonadati</taxon>
        <taxon>Spirochaetota</taxon>
        <taxon>Spirochaetia</taxon>
        <taxon>Spirochaetales</taxon>
        <taxon>Treponemataceae</taxon>
        <taxon>Treponema</taxon>
    </lineage>
</organism>
<evidence type="ECO:0000313" key="2">
    <source>
        <dbReference type="Proteomes" id="UP000008212"/>
    </source>
</evidence>
<evidence type="ECO:0000313" key="1">
    <source>
        <dbReference type="EMBL" id="AAS12545.1"/>
    </source>
</evidence>
<accession>Q73L34</accession>
<dbReference type="KEGG" id="tde:TDE_2031"/>
<dbReference type="Proteomes" id="UP000008212">
    <property type="component" value="Chromosome"/>
</dbReference>
<sequence length="30" mass="3697">MILNKKPKLPLWKLGKNYFRRFYVLPTFLA</sequence>
<dbReference type="AlphaFoldDB" id="Q73L34"/>
<keyword evidence="2" id="KW-1185">Reference proteome</keyword>
<reference evidence="1 2" key="1">
    <citation type="journal article" date="2004" name="Proc. Natl. Acad. Sci. U.S.A.">
        <title>Comparison of the genome of the oral pathogen Treponema denticola with other spirochete genomes.</title>
        <authorList>
            <person name="Seshadri R."/>
            <person name="Myers G.S."/>
            <person name="Tettelin H."/>
            <person name="Eisen J.A."/>
            <person name="Heidelberg J.F."/>
            <person name="Dodson R.J."/>
            <person name="Davidsen T.M."/>
            <person name="DeBoy R.T."/>
            <person name="Fouts D.E."/>
            <person name="Haft D.H."/>
            <person name="Selengut J."/>
            <person name="Ren Q."/>
            <person name="Brinkac L.M."/>
            <person name="Madupu R."/>
            <person name="Kolonay J."/>
            <person name="Durkin S.A."/>
            <person name="Daugherty S.C."/>
            <person name="Shetty J."/>
            <person name="Shvartsbeyn A."/>
            <person name="Gebregeorgis E."/>
            <person name="Geer K."/>
            <person name="Tsegaye G."/>
            <person name="Malek J."/>
            <person name="Ayodeji B."/>
            <person name="Shatsman S."/>
            <person name="McLeod M.P."/>
            <person name="Smajs D."/>
            <person name="Howell J.K."/>
            <person name="Pal S."/>
            <person name="Amin A."/>
            <person name="Vashisth P."/>
            <person name="McNeill T.Z."/>
            <person name="Xiang Q."/>
            <person name="Sodergren E."/>
            <person name="Baca E."/>
            <person name="Weinstock G.M."/>
            <person name="Norris S.J."/>
            <person name="Fraser C.M."/>
            <person name="Paulsen I.T."/>
        </authorList>
    </citation>
    <scope>NUCLEOTIDE SEQUENCE [LARGE SCALE GENOMIC DNA]</scope>
    <source>
        <strain evidence="2">ATCC 35405 / DSM 14222 / CIP 103919 / JCM 8153 / KCTC 15104</strain>
    </source>
</reference>
<dbReference type="HOGENOM" id="CLU_3405979_0_0_12"/>
<gene>
    <name evidence="1" type="ordered locus">TDE_2031</name>
</gene>
<name>Q73L34_TREDE</name>
<dbReference type="PaxDb" id="243275-TDE_2031"/>